<reference evidence="3 4" key="2">
    <citation type="journal article" date="2018" name="Plant J.">
        <title>The Physcomitrella patens chromosome-scale assembly reveals moss genome structure and evolution.</title>
        <authorList>
            <person name="Lang D."/>
            <person name="Ullrich K.K."/>
            <person name="Murat F."/>
            <person name="Fuchs J."/>
            <person name="Jenkins J."/>
            <person name="Haas F.B."/>
            <person name="Piednoel M."/>
            <person name="Gundlach H."/>
            <person name="Van Bel M."/>
            <person name="Meyberg R."/>
            <person name="Vives C."/>
            <person name="Morata J."/>
            <person name="Symeonidi A."/>
            <person name="Hiss M."/>
            <person name="Muchero W."/>
            <person name="Kamisugi Y."/>
            <person name="Saleh O."/>
            <person name="Blanc G."/>
            <person name="Decker E.L."/>
            <person name="van Gessel N."/>
            <person name="Grimwood J."/>
            <person name="Hayes R.D."/>
            <person name="Graham S.W."/>
            <person name="Gunter L.E."/>
            <person name="McDaniel S.F."/>
            <person name="Hoernstein S.N.W."/>
            <person name="Larsson A."/>
            <person name="Li F.W."/>
            <person name="Perroud P.F."/>
            <person name="Phillips J."/>
            <person name="Ranjan P."/>
            <person name="Rokshar D.S."/>
            <person name="Rothfels C.J."/>
            <person name="Schneider L."/>
            <person name="Shu S."/>
            <person name="Stevenson D.W."/>
            <person name="Thummler F."/>
            <person name="Tillich M."/>
            <person name="Villarreal Aguilar J.C."/>
            <person name="Widiez T."/>
            <person name="Wong G.K."/>
            <person name="Wymore A."/>
            <person name="Zhang Y."/>
            <person name="Zimmer A.D."/>
            <person name="Quatrano R.S."/>
            <person name="Mayer K.F.X."/>
            <person name="Goodstein D."/>
            <person name="Casacuberta J.M."/>
            <person name="Vandepoele K."/>
            <person name="Reski R."/>
            <person name="Cuming A.C."/>
            <person name="Tuskan G.A."/>
            <person name="Maumus F."/>
            <person name="Salse J."/>
            <person name="Schmutz J."/>
            <person name="Rensing S.A."/>
        </authorList>
    </citation>
    <scope>NUCLEOTIDE SEQUENCE [LARGE SCALE GENOMIC DNA]</scope>
    <source>
        <strain evidence="3 4">cv. Gransden 2004</strain>
    </source>
</reference>
<keyword evidence="2" id="KW-0472">Membrane</keyword>
<proteinExistence type="predicted"/>
<evidence type="ECO:0000313" key="4">
    <source>
        <dbReference type="Proteomes" id="UP000006727"/>
    </source>
</evidence>
<accession>A0A7I4AG77</accession>
<dbReference type="EnsemblPlants" id="Pp3c12_1780V3.2">
    <property type="protein sequence ID" value="Pp3c12_1780V3.2"/>
    <property type="gene ID" value="Pp3c12_1780"/>
</dbReference>
<evidence type="ECO:0000313" key="3">
    <source>
        <dbReference type="EnsemblPlants" id="Pp3c12_1780V3.2"/>
    </source>
</evidence>
<reference evidence="3 4" key="1">
    <citation type="journal article" date="2008" name="Science">
        <title>The Physcomitrella genome reveals evolutionary insights into the conquest of land by plants.</title>
        <authorList>
            <person name="Rensing S."/>
            <person name="Lang D."/>
            <person name="Zimmer A."/>
            <person name="Terry A."/>
            <person name="Salamov A."/>
            <person name="Shapiro H."/>
            <person name="Nishiyama T."/>
            <person name="Perroud P.-F."/>
            <person name="Lindquist E."/>
            <person name="Kamisugi Y."/>
            <person name="Tanahashi T."/>
            <person name="Sakakibara K."/>
            <person name="Fujita T."/>
            <person name="Oishi K."/>
            <person name="Shin-I T."/>
            <person name="Kuroki Y."/>
            <person name="Toyoda A."/>
            <person name="Suzuki Y."/>
            <person name="Hashimoto A."/>
            <person name="Yamaguchi K."/>
            <person name="Sugano A."/>
            <person name="Kohara Y."/>
            <person name="Fujiyama A."/>
            <person name="Anterola A."/>
            <person name="Aoki S."/>
            <person name="Ashton N."/>
            <person name="Barbazuk W.B."/>
            <person name="Barker E."/>
            <person name="Bennetzen J."/>
            <person name="Bezanilla M."/>
            <person name="Blankenship R."/>
            <person name="Cho S.H."/>
            <person name="Dutcher S."/>
            <person name="Estelle M."/>
            <person name="Fawcett J.A."/>
            <person name="Gundlach H."/>
            <person name="Hanada K."/>
            <person name="Heyl A."/>
            <person name="Hicks K.A."/>
            <person name="Hugh J."/>
            <person name="Lohr M."/>
            <person name="Mayer K."/>
            <person name="Melkozernov A."/>
            <person name="Murata T."/>
            <person name="Nelson D."/>
            <person name="Pils B."/>
            <person name="Prigge M."/>
            <person name="Reiss B."/>
            <person name="Renner T."/>
            <person name="Rombauts S."/>
            <person name="Rushton P."/>
            <person name="Sanderfoot A."/>
            <person name="Schween G."/>
            <person name="Shiu S.-H."/>
            <person name="Stueber K."/>
            <person name="Theodoulou F.L."/>
            <person name="Tu H."/>
            <person name="Van de Peer Y."/>
            <person name="Verrier P.J."/>
            <person name="Waters E."/>
            <person name="Wood A."/>
            <person name="Yang L."/>
            <person name="Cove D."/>
            <person name="Cuming A."/>
            <person name="Hasebe M."/>
            <person name="Lucas S."/>
            <person name="Mishler D.B."/>
            <person name="Reski R."/>
            <person name="Grigoriev I."/>
            <person name="Quatrano R.S."/>
            <person name="Boore J.L."/>
        </authorList>
    </citation>
    <scope>NUCLEOTIDE SEQUENCE [LARGE SCALE GENOMIC DNA]</scope>
    <source>
        <strain evidence="3 4">cv. Gransden 2004</strain>
    </source>
</reference>
<protein>
    <submittedName>
        <fullName evidence="3">Uncharacterized protein</fullName>
    </submittedName>
</protein>
<dbReference type="EMBL" id="ABEU02000012">
    <property type="status" value="NOT_ANNOTATED_CDS"/>
    <property type="molecule type" value="Genomic_DNA"/>
</dbReference>
<keyword evidence="4" id="KW-1185">Reference proteome</keyword>
<dbReference type="Proteomes" id="UP000006727">
    <property type="component" value="Chromosome 12"/>
</dbReference>
<name>A0A7I4AG77_PHYPA</name>
<dbReference type="InParanoid" id="A0A7I4AG77"/>
<keyword evidence="2" id="KW-0812">Transmembrane</keyword>
<keyword evidence="2" id="KW-1133">Transmembrane helix</keyword>
<feature type="compositionally biased region" description="Basic and acidic residues" evidence="1">
    <location>
        <begin position="445"/>
        <end position="461"/>
    </location>
</feature>
<feature type="region of interest" description="Disordered" evidence="1">
    <location>
        <begin position="285"/>
        <end position="328"/>
    </location>
</feature>
<feature type="transmembrane region" description="Helical" evidence="2">
    <location>
        <begin position="12"/>
        <end position="31"/>
    </location>
</feature>
<reference evidence="3" key="3">
    <citation type="submission" date="2020-12" db="UniProtKB">
        <authorList>
            <consortium name="EnsemblPlants"/>
        </authorList>
    </citation>
    <scope>IDENTIFICATION</scope>
</reference>
<feature type="region of interest" description="Disordered" evidence="1">
    <location>
        <begin position="412"/>
        <end position="474"/>
    </location>
</feature>
<feature type="compositionally biased region" description="Basic and acidic residues" evidence="1">
    <location>
        <begin position="294"/>
        <end position="328"/>
    </location>
</feature>
<evidence type="ECO:0000256" key="1">
    <source>
        <dbReference type="SAM" id="MobiDB-lite"/>
    </source>
</evidence>
<sequence length="944" mass="104848">MCLLCLASRWSRRIVAMLPWLIIPLIILWALSQLLPSNFQFEVTSPKLACVGVLLVSLGWYELAIPQLTVWRSKRSYMLQERRRLEALEAAKLRKLATRLCRNCSSPYRFQTPVGGKFVCTFCGHVSRRPVLDVPPGTANVAGSAETCSESDSAVTRQSWSGSGNRLDKRVVHLGDSRGGLWGFIGWLYSLKFSALGVIRGWKAREGAPMGHSLSMEVSYWCALCPQGDAERSNDNSTRLLDNETCRRYSSFPFLTLRMLFILIVRLRSLFQKAWYEASGRAKSSVSGRAGSQHLREGANCRKWSRSEKARRKAEEKRQARITKEQIEADENRQREEVARLVEERRRLRDEALEAERVTKWGVATDRDSEFHWDGVGKHCHQAKCVEKDTLNGRLILPDLVDDTNCVVKEERQKRDVRGKNSHGRKSNEVGKKLGVRRSLVTAKEIAKSASKSDRADHNARGTDMNNAGSSKVGRCSGTLPFPVATDTKMQNMIATPTWNKSSAVALSPAKTSRSSGNSVVENNGNLCKNILSSSGHHLDRGLRAWNNIRWRNVWGRVASTSSLEECDAPPAPSNNLNLKSTSCSDFLKEENWFEGNSYLESKNSADLGDDLITQSGVSPLQTFPRQSLREKNYVAPIGPQQVNCTPPSRVLNSTHSVSGEAASPGIMGSWVDVLKGRSQSALVPEDYAADDAVENGNWKMWESPQLDHIQLSCSENSSSSLAWMLPPGLFSDLGNSSCMGVSAQLEPQLPNCFFPSQPGYSCSNCPATLPSNTPSLWSSDPSFIFGSTTPQQAAGVAGCISEIVMEEPMKITDDCFFKHSSILREPQIYDSSTTSGECVAPYSTTLPSNTPSLWTGEPSFVFRSTTSQQAAGVTGFVSENVMEEHMNITDDCFYEHSSILRELQFRALPPHFFVDSSQYNNYMWGVAQAWKFFSFTGSRCVLC</sequence>
<evidence type="ECO:0000256" key="2">
    <source>
        <dbReference type="SAM" id="Phobius"/>
    </source>
</evidence>
<organism evidence="3 4">
    <name type="scientific">Physcomitrium patens</name>
    <name type="common">Spreading-leaved earth moss</name>
    <name type="synonym">Physcomitrella patens</name>
    <dbReference type="NCBI Taxonomy" id="3218"/>
    <lineage>
        <taxon>Eukaryota</taxon>
        <taxon>Viridiplantae</taxon>
        <taxon>Streptophyta</taxon>
        <taxon>Embryophyta</taxon>
        <taxon>Bryophyta</taxon>
        <taxon>Bryophytina</taxon>
        <taxon>Bryopsida</taxon>
        <taxon>Funariidae</taxon>
        <taxon>Funariales</taxon>
        <taxon>Funariaceae</taxon>
        <taxon>Physcomitrium</taxon>
    </lineage>
</organism>
<dbReference type="AlphaFoldDB" id="A0A7I4AG77"/>
<dbReference type="Gramene" id="Pp3c12_1780V3.2">
    <property type="protein sequence ID" value="Pp3c12_1780V3.2"/>
    <property type="gene ID" value="Pp3c12_1780"/>
</dbReference>
<gene>
    <name evidence="3" type="primary">LOC112289221</name>
</gene>